<evidence type="ECO:0000256" key="1">
    <source>
        <dbReference type="SAM" id="Phobius"/>
    </source>
</evidence>
<protein>
    <submittedName>
        <fullName evidence="2">Uncharacterized protein</fullName>
    </submittedName>
</protein>
<accession>A0A8S5SR41</accession>
<keyword evidence="1" id="KW-0812">Transmembrane</keyword>
<feature type="transmembrane region" description="Helical" evidence="1">
    <location>
        <begin position="7"/>
        <end position="26"/>
    </location>
</feature>
<keyword evidence="1" id="KW-0472">Membrane</keyword>
<sequence length="30" mass="3837">MTIKYTIILYLFFFFLRVSMLELYIFSPYY</sequence>
<reference evidence="2" key="1">
    <citation type="journal article" date="2021" name="Proc. Natl. Acad. Sci. U.S.A.">
        <title>A Catalog of Tens of Thousands of Viruses from Human Metagenomes Reveals Hidden Associations with Chronic Diseases.</title>
        <authorList>
            <person name="Tisza M.J."/>
            <person name="Buck C.B."/>
        </authorList>
    </citation>
    <scope>NUCLEOTIDE SEQUENCE</scope>
    <source>
        <strain evidence="2">CtLdn10</strain>
    </source>
</reference>
<evidence type="ECO:0000313" key="2">
    <source>
        <dbReference type="EMBL" id="DAF53159.1"/>
    </source>
</evidence>
<keyword evidence="1" id="KW-1133">Transmembrane helix</keyword>
<dbReference type="EMBL" id="BK032647">
    <property type="protein sequence ID" value="DAF53159.1"/>
    <property type="molecule type" value="Genomic_DNA"/>
</dbReference>
<proteinExistence type="predicted"/>
<name>A0A8S5SR41_9CAUD</name>
<organism evidence="2">
    <name type="scientific">Siphoviridae sp. ctLdn10</name>
    <dbReference type="NCBI Taxonomy" id="2827847"/>
    <lineage>
        <taxon>Viruses</taxon>
        <taxon>Duplodnaviria</taxon>
        <taxon>Heunggongvirae</taxon>
        <taxon>Uroviricota</taxon>
        <taxon>Caudoviricetes</taxon>
    </lineage>
</organism>